<evidence type="ECO:0000256" key="2">
    <source>
        <dbReference type="ARBA" id="ARBA00023125"/>
    </source>
</evidence>
<dbReference type="GO" id="GO:0000976">
    <property type="term" value="F:transcription cis-regulatory region binding"/>
    <property type="evidence" value="ECO:0007669"/>
    <property type="project" value="TreeGrafter"/>
</dbReference>
<name>L8JK68_9BACT</name>
<dbReference type="RefSeq" id="WP_009583080.1">
    <property type="nucleotide sequence ID" value="NZ_AMZN01000101.1"/>
</dbReference>
<protein>
    <recommendedName>
        <fullName evidence="4">Transcriptional regulator LacI/GalR-like sensor domain-containing protein</fullName>
    </recommendedName>
</protein>
<proteinExistence type="predicted"/>
<evidence type="ECO:0000256" key="3">
    <source>
        <dbReference type="ARBA" id="ARBA00023163"/>
    </source>
</evidence>
<organism evidence="5 6">
    <name type="scientific">Fulvivirga imtechensis AK7</name>
    <dbReference type="NCBI Taxonomy" id="1237149"/>
    <lineage>
        <taxon>Bacteria</taxon>
        <taxon>Pseudomonadati</taxon>
        <taxon>Bacteroidota</taxon>
        <taxon>Cytophagia</taxon>
        <taxon>Cytophagales</taxon>
        <taxon>Fulvivirgaceae</taxon>
        <taxon>Fulvivirga</taxon>
    </lineage>
</organism>
<dbReference type="InterPro" id="IPR046335">
    <property type="entry name" value="LacI/GalR-like_sensor"/>
</dbReference>
<feature type="domain" description="Transcriptional regulator LacI/GalR-like sensor" evidence="4">
    <location>
        <begin position="9"/>
        <end position="108"/>
    </location>
</feature>
<dbReference type="SUPFAM" id="SSF53822">
    <property type="entry name" value="Periplasmic binding protein-like I"/>
    <property type="match status" value="1"/>
</dbReference>
<dbReference type="PANTHER" id="PTHR30146:SF109">
    <property type="entry name" value="HTH-TYPE TRANSCRIPTIONAL REGULATOR GALS"/>
    <property type="match status" value="1"/>
</dbReference>
<dbReference type="eggNOG" id="COG1609">
    <property type="taxonomic scope" value="Bacteria"/>
</dbReference>
<dbReference type="Gene3D" id="3.40.50.2300">
    <property type="match status" value="2"/>
</dbReference>
<keyword evidence="6" id="KW-1185">Reference proteome</keyword>
<sequence length="110" mass="12084">MRDSHYQKQDDAHHATQRLLALNEPPDAIFCINDPVALQVIQVLKANHLRIPEDVSVVGFTDDPISALIEPALSTVAQPSHEMGKCAAKLLIDQIKGYKGTSRTITLNTN</sequence>
<dbReference type="InterPro" id="IPR028082">
    <property type="entry name" value="Peripla_BP_I"/>
</dbReference>
<evidence type="ECO:0000256" key="1">
    <source>
        <dbReference type="ARBA" id="ARBA00023015"/>
    </source>
</evidence>
<evidence type="ECO:0000313" key="5">
    <source>
        <dbReference type="EMBL" id="ELR68643.1"/>
    </source>
</evidence>
<dbReference type="Pfam" id="PF13377">
    <property type="entry name" value="Peripla_BP_3"/>
    <property type="match status" value="1"/>
</dbReference>
<keyword evidence="2" id="KW-0238">DNA-binding</keyword>
<reference evidence="5 6" key="1">
    <citation type="submission" date="2012-12" db="EMBL/GenBank/DDBJ databases">
        <title>Genome assembly of Fulvivirga imtechensis AK7.</title>
        <authorList>
            <person name="Nupur N."/>
            <person name="Khatri I."/>
            <person name="Kumar R."/>
            <person name="Subramanian S."/>
            <person name="Pinnaka A."/>
        </authorList>
    </citation>
    <scope>NUCLEOTIDE SEQUENCE [LARGE SCALE GENOMIC DNA]</scope>
    <source>
        <strain evidence="5 6">AK7</strain>
    </source>
</reference>
<dbReference type="CDD" id="cd06267">
    <property type="entry name" value="PBP1_LacI_sugar_binding-like"/>
    <property type="match status" value="1"/>
</dbReference>
<dbReference type="Proteomes" id="UP000011135">
    <property type="component" value="Unassembled WGS sequence"/>
</dbReference>
<keyword evidence="1" id="KW-0805">Transcription regulation</keyword>
<comment type="caution">
    <text evidence="5">The sequence shown here is derived from an EMBL/GenBank/DDBJ whole genome shotgun (WGS) entry which is preliminary data.</text>
</comment>
<dbReference type="AlphaFoldDB" id="L8JK68"/>
<accession>L8JK68</accession>
<dbReference type="STRING" id="1237149.C900_00187"/>
<dbReference type="EMBL" id="AMZN01000101">
    <property type="protein sequence ID" value="ELR68643.1"/>
    <property type="molecule type" value="Genomic_DNA"/>
</dbReference>
<gene>
    <name evidence="5" type="ORF">C900_00187</name>
</gene>
<dbReference type="GO" id="GO:0003700">
    <property type="term" value="F:DNA-binding transcription factor activity"/>
    <property type="evidence" value="ECO:0007669"/>
    <property type="project" value="TreeGrafter"/>
</dbReference>
<dbReference type="PANTHER" id="PTHR30146">
    <property type="entry name" value="LACI-RELATED TRANSCRIPTIONAL REPRESSOR"/>
    <property type="match status" value="1"/>
</dbReference>
<keyword evidence="3" id="KW-0804">Transcription</keyword>
<evidence type="ECO:0000259" key="4">
    <source>
        <dbReference type="Pfam" id="PF13377"/>
    </source>
</evidence>
<dbReference type="OrthoDB" id="891936at2"/>
<evidence type="ECO:0000313" key="6">
    <source>
        <dbReference type="Proteomes" id="UP000011135"/>
    </source>
</evidence>